<dbReference type="Pfam" id="PF08281">
    <property type="entry name" value="Sigma70_r4_2"/>
    <property type="match status" value="1"/>
</dbReference>
<dbReference type="NCBIfam" id="TIGR02937">
    <property type="entry name" value="sigma70-ECF"/>
    <property type="match status" value="1"/>
</dbReference>
<dbReference type="InterPro" id="IPR013325">
    <property type="entry name" value="RNA_pol_sigma_r2"/>
</dbReference>
<dbReference type="EMBL" id="VWOX01000009">
    <property type="protein sequence ID" value="KAA5541798.1"/>
    <property type="molecule type" value="Genomic_DNA"/>
</dbReference>
<dbReference type="PANTHER" id="PTHR43133">
    <property type="entry name" value="RNA POLYMERASE ECF-TYPE SIGMA FACTO"/>
    <property type="match status" value="1"/>
</dbReference>
<evidence type="ECO:0000256" key="1">
    <source>
        <dbReference type="ARBA" id="ARBA00010641"/>
    </source>
</evidence>
<gene>
    <name evidence="7" type="ORF">FYK55_16440</name>
</gene>
<reference evidence="7 8" key="1">
    <citation type="submission" date="2019-08" db="EMBL/GenBank/DDBJ databases">
        <authorList>
            <person name="Dhanesh K."/>
            <person name="Kumar G."/>
            <person name="Sasikala C."/>
            <person name="Venkata Ramana C."/>
        </authorList>
    </citation>
    <scope>NUCLEOTIDE SEQUENCE [LARGE SCALE GENOMIC DNA]</scope>
    <source>
        <strain evidence="7 8">JC645</strain>
    </source>
</reference>
<keyword evidence="3" id="KW-0731">Sigma factor</keyword>
<dbReference type="InterPro" id="IPR013324">
    <property type="entry name" value="RNA_pol_sigma_r3/r4-like"/>
</dbReference>
<dbReference type="InterPro" id="IPR014284">
    <property type="entry name" value="RNA_pol_sigma-70_dom"/>
</dbReference>
<sequence>MIPGGPGVTMNFSGDSMQRGDGSFVGQGNDDLERYRGYLRVLTEMKLNPLLRKKVDISDVVQITLTRAHRSLNTFHGQSETELRAWLRAILNHQVINLAKMYTAAKRDIRREISIDEVLHRSTTLLLPELAAEQSTPSGRMIRQELADQLADAMATLLPDERAAITFKYIDGWKVNEIAEELGRSSDAIAGLLRRGIKKLRRQIAMILEDS</sequence>
<comment type="caution">
    <text evidence="7">The sequence shown here is derived from an EMBL/GenBank/DDBJ whole genome shotgun (WGS) entry which is preliminary data.</text>
</comment>
<name>A0A5M6D2T0_9BACT</name>
<evidence type="ECO:0000313" key="8">
    <source>
        <dbReference type="Proteomes" id="UP000324479"/>
    </source>
</evidence>
<evidence type="ECO:0000256" key="3">
    <source>
        <dbReference type="ARBA" id="ARBA00023082"/>
    </source>
</evidence>
<organism evidence="7 8">
    <name type="scientific">Roseiconus nitratireducens</name>
    <dbReference type="NCBI Taxonomy" id="2605748"/>
    <lineage>
        <taxon>Bacteria</taxon>
        <taxon>Pseudomonadati</taxon>
        <taxon>Planctomycetota</taxon>
        <taxon>Planctomycetia</taxon>
        <taxon>Pirellulales</taxon>
        <taxon>Pirellulaceae</taxon>
        <taxon>Roseiconus</taxon>
    </lineage>
</organism>
<evidence type="ECO:0000313" key="7">
    <source>
        <dbReference type="EMBL" id="KAA5541798.1"/>
    </source>
</evidence>
<dbReference type="PANTHER" id="PTHR43133:SF51">
    <property type="entry name" value="RNA POLYMERASE SIGMA FACTOR"/>
    <property type="match status" value="1"/>
</dbReference>
<keyword evidence="4" id="KW-0804">Transcription</keyword>
<evidence type="ECO:0000256" key="4">
    <source>
        <dbReference type="ARBA" id="ARBA00023163"/>
    </source>
</evidence>
<dbReference type="GO" id="GO:0016987">
    <property type="term" value="F:sigma factor activity"/>
    <property type="evidence" value="ECO:0007669"/>
    <property type="project" value="UniProtKB-KW"/>
</dbReference>
<dbReference type="InterPro" id="IPR007627">
    <property type="entry name" value="RNA_pol_sigma70_r2"/>
</dbReference>
<accession>A0A5M6D2T0</accession>
<feature type="domain" description="RNA polymerase sigma-70 region 2" evidence="5">
    <location>
        <begin position="50"/>
        <end position="98"/>
    </location>
</feature>
<dbReference type="AlphaFoldDB" id="A0A5M6D2T0"/>
<dbReference type="Gene3D" id="1.10.1740.10">
    <property type="match status" value="1"/>
</dbReference>
<dbReference type="GO" id="GO:0003677">
    <property type="term" value="F:DNA binding"/>
    <property type="evidence" value="ECO:0007669"/>
    <property type="project" value="InterPro"/>
</dbReference>
<dbReference type="Gene3D" id="1.10.10.10">
    <property type="entry name" value="Winged helix-like DNA-binding domain superfamily/Winged helix DNA-binding domain"/>
    <property type="match status" value="1"/>
</dbReference>
<dbReference type="CDD" id="cd06171">
    <property type="entry name" value="Sigma70_r4"/>
    <property type="match status" value="1"/>
</dbReference>
<evidence type="ECO:0000259" key="6">
    <source>
        <dbReference type="Pfam" id="PF08281"/>
    </source>
</evidence>
<keyword evidence="8" id="KW-1185">Reference proteome</keyword>
<evidence type="ECO:0000256" key="2">
    <source>
        <dbReference type="ARBA" id="ARBA00023015"/>
    </source>
</evidence>
<comment type="similarity">
    <text evidence="1">Belongs to the sigma-70 factor family. ECF subfamily.</text>
</comment>
<evidence type="ECO:0000259" key="5">
    <source>
        <dbReference type="Pfam" id="PF04542"/>
    </source>
</evidence>
<dbReference type="SUPFAM" id="SSF88946">
    <property type="entry name" value="Sigma2 domain of RNA polymerase sigma factors"/>
    <property type="match status" value="1"/>
</dbReference>
<dbReference type="InterPro" id="IPR039425">
    <property type="entry name" value="RNA_pol_sigma-70-like"/>
</dbReference>
<dbReference type="Proteomes" id="UP000324479">
    <property type="component" value="Unassembled WGS sequence"/>
</dbReference>
<dbReference type="GO" id="GO:0006352">
    <property type="term" value="P:DNA-templated transcription initiation"/>
    <property type="evidence" value="ECO:0007669"/>
    <property type="project" value="InterPro"/>
</dbReference>
<feature type="domain" description="RNA polymerase sigma factor 70 region 4 type 2" evidence="6">
    <location>
        <begin position="148"/>
        <end position="200"/>
    </location>
</feature>
<protein>
    <submittedName>
        <fullName evidence="7">Sigma-70 family RNA polymerase sigma factor</fullName>
    </submittedName>
</protein>
<dbReference type="SUPFAM" id="SSF88659">
    <property type="entry name" value="Sigma3 and sigma4 domains of RNA polymerase sigma factors"/>
    <property type="match status" value="1"/>
</dbReference>
<dbReference type="InterPro" id="IPR013249">
    <property type="entry name" value="RNA_pol_sigma70_r4_t2"/>
</dbReference>
<dbReference type="Pfam" id="PF04542">
    <property type="entry name" value="Sigma70_r2"/>
    <property type="match status" value="1"/>
</dbReference>
<keyword evidence="2" id="KW-0805">Transcription regulation</keyword>
<dbReference type="InterPro" id="IPR036388">
    <property type="entry name" value="WH-like_DNA-bd_sf"/>
</dbReference>
<proteinExistence type="inferred from homology"/>